<dbReference type="InterPro" id="IPR039598">
    <property type="entry name" value="HMGXB3"/>
</dbReference>
<feature type="compositionally biased region" description="Low complexity" evidence="1">
    <location>
        <begin position="15"/>
        <end position="30"/>
    </location>
</feature>
<dbReference type="RefSeq" id="XP_026073086.1">
    <property type="nucleotide sequence ID" value="XM_026217301.1"/>
</dbReference>
<dbReference type="PANTHER" id="PTHR17609:SF3">
    <property type="entry name" value="SAP DOMAIN-CONTAINING PROTEIN"/>
    <property type="match status" value="1"/>
</dbReference>
<reference evidence="3" key="1">
    <citation type="submission" date="2025-08" db="UniProtKB">
        <authorList>
            <consortium name="RefSeq"/>
        </authorList>
    </citation>
    <scope>IDENTIFICATION</scope>
    <source>
        <strain evidence="3">Wakin</strain>
        <tissue evidence="3">Muscle</tissue>
    </source>
</reference>
<dbReference type="AlphaFoldDB" id="A0A6P6KNP7"/>
<dbReference type="OrthoDB" id="8948380at2759"/>
<proteinExistence type="predicted"/>
<feature type="compositionally biased region" description="Low complexity" evidence="1">
    <location>
        <begin position="51"/>
        <end position="66"/>
    </location>
</feature>
<gene>
    <name evidence="3" type="primary">LOC113052865</name>
</gene>
<organism evidence="2 3">
    <name type="scientific">Carassius auratus</name>
    <name type="common">Goldfish</name>
    <dbReference type="NCBI Taxonomy" id="7957"/>
    <lineage>
        <taxon>Eukaryota</taxon>
        <taxon>Metazoa</taxon>
        <taxon>Chordata</taxon>
        <taxon>Craniata</taxon>
        <taxon>Vertebrata</taxon>
        <taxon>Euteleostomi</taxon>
        <taxon>Actinopterygii</taxon>
        <taxon>Neopterygii</taxon>
        <taxon>Teleostei</taxon>
        <taxon>Ostariophysi</taxon>
        <taxon>Cypriniformes</taxon>
        <taxon>Cyprinidae</taxon>
        <taxon>Cyprininae</taxon>
        <taxon>Carassius</taxon>
    </lineage>
</organism>
<dbReference type="GeneID" id="113052865"/>
<evidence type="ECO:0000313" key="3">
    <source>
        <dbReference type="RefSeq" id="XP_026073086.1"/>
    </source>
</evidence>
<feature type="region of interest" description="Disordered" evidence="1">
    <location>
        <begin position="1"/>
        <end position="32"/>
    </location>
</feature>
<dbReference type="KEGG" id="caua:113052865"/>
<accession>A0A6P6KNP7</accession>
<feature type="region of interest" description="Disordered" evidence="1">
    <location>
        <begin position="46"/>
        <end position="66"/>
    </location>
</feature>
<dbReference type="Proteomes" id="UP000515129">
    <property type="component" value="Chromosome 34"/>
</dbReference>
<evidence type="ECO:0000256" key="1">
    <source>
        <dbReference type="SAM" id="MobiDB-lite"/>
    </source>
</evidence>
<protein>
    <submittedName>
        <fullName evidence="3">Uncharacterized protein LOC113052865</fullName>
    </submittedName>
</protein>
<keyword evidence="2" id="KW-1185">Reference proteome</keyword>
<evidence type="ECO:0000313" key="2">
    <source>
        <dbReference type="Proteomes" id="UP000515129"/>
    </source>
</evidence>
<dbReference type="PANTHER" id="PTHR17609">
    <property type="entry name" value="HMG DOMAIN-CONTAINING PROTEIN 3"/>
    <property type="match status" value="1"/>
</dbReference>
<sequence>MAESTVCKKNPPPTSATIPSPTTAALTTPAVRGTPSSTIAVLTTPAVRGKPSPTTAVLTTPSPTTAVPTTPAVFSGRDKWHIYSKVTKGHSVPLHIQVKTWGEHHKVICESHECQVSMEVAQRSGLSSYQCKHIRSVNYCASSAEPVSLKEEILSEMVKAKWFSNEKKKICLTRQQHANSSHIPLSVQTSIGTPETKKFISVFEPSVSYYRRLGRVMVVYDSKLNTWHCPCAILRRSCVHKYIAKWHLFQTQRDLFRTVFSREESPRKEPYAQSEKDFREDNPVYPPKHQGLNNMVCYILQHKKIPVDLPDDVRVPSPDKDYPKILCPDECVCQICPGVVPLSEPILITKKAKILTNWSIIEDVAIYCKQCPLCGMFYRYQEWKDHLHNFDDHNILAIPLCLTLRSLLQVHTSVSRAVNYLEDLTGLKFPAPDTVLHAYLHFEALVEHEYRYSSSDTEEPPENFRGDVNIETFWEALSKEMICRGFVARGWGVIMCPCSVVYSLKCNLRAESPRDFVDLLFSWKHMPNIIIYDFARGLATHANLRAPESIPIHPHEGRLAEPTQENITLARSGNLKVSLPWLEEKKSASDPQGHPLTGSSDHYILSERFHENNTKDSRDVPRKITIVPQLAGKINSQVAEQLFSKMRKNNYFLNMSQPSTHLFQMRTIIHHYNENKNNKVRTRLMKTFGSKLVMNMHGQAVLENSDISIDELVPTDIEMEHVTPTSMTVQTSSKCKPV</sequence>
<name>A0A6P6KNP7_CARAU</name>